<dbReference type="GO" id="GO:0006508">
    <property type="term" value="P:proteolysis"/>
    <property type="evidence" value="ECO:0007669"/>
    <property type="project" value="UniProtKB-KW"/>
</dbReference>
<feature type="domain" description="NlpC/P60" evidence="7">
    <location>
        <begin position="233"/>
        <end position="350"/>
    </location>
</feature>
<dbReference type="AlphaFoldDB" id="A0A099D6T2"/>
<protein>
    <submittedName>
        <fullName evidence="8">Glycoside hydrolase</fullName>
    </submittedName>
</protein>
<proteinExistence type="inferred from homology"/>
<keyword evidence="2" id="KW-0645">Protease</keyword>
<dbReference type="Gene3D" id="3.90.1720.10">
    <property type="entry name" value="endopeptidase domain like (from Nostoc punctiforme)"/>
    <property type="match status" value="1"/>
</dbReference>
<dbReference type="Proteomes" id="UP000215043">
    <property type="component" value="Chromosome"/>
</dbReference>
<dbReference type="HOGENOM" id="CLU_034085_1_1_11"/>
<feature type="signal peptide" evidence="6">
    <location>
        <begin position="1"/>
        <end position="35"/>
    </location>
</feature>
<dbReference type="InterPro" id="IPR051794">
    <property type="entry name" value="PG_Endopeptidase_C40"/>
</dbReference>
<name>A0A099D6T2_9ACTN</name>
<dbReference type="PROSITE" id="PS51935">
    <property type="entry name" value="NLPC_P60"/>
    <property type="match status" value="1"/>
</dbReference>
<dbReference type="OrthoDB" id="5177647at2"/>
<evidence type="ECO:0000256" key="6">
    <source>
        <dbReference type="SAM" id="SignalP"/>
    </source>
</evidence>
<evidence type="ECO:0000256" key="3">
    <source>
        <dbReference type="ARBA" id="ARBA00022801"/>
    </source>
</evidence>
<organism evidence="8 11">
    <name type="scientific">Actinopolyspora erythraea</name>
    <dbReference type="NCBI Taxonomy" id="414996"/>
    <lineage>
        <taxon>Bacteria</taxon>
        <taxon>Bacillati</taxon>
        <taxon>Actinomycetota</taxon>
        <taxon>Actinomycetes</taxon>
        <taxon>Actinopolysporales</taxon>
        <taxon>Actinopolysporaceae</taxon>
        <taxon>Actinopolyspora</taxon>
    </lineage>
</organism>
<keyword evidence="6" id="KW-0732">Signal</keyword>
<evidence type="ECO:0000259" key="7">
    <source>
        <dbReference type="PROSITE" id="PS51935"/>
    </source>
</evidence>
<keyword evidence="5" id="KW-0175">Coiled coil</keyword>
<reference evidence="8 11" key="2">
    <citation type="submission" date="2017-08" db="EMBL/GenBank/DDBJ databases">
        <title>The complete genome sequence of moderately halophilic actinomycete Actinopolyspora erythraea YIM 90600, the producer of novel erythromycin, novel actinopolysporins A-C and tubercidin.</title>
        <authorList>
            <person name="Yin M."/>
            <person name="Tang S."/>
        </authorList>
    </citation>
    <scope>NUCLEOTIDE SEQUENCE [LARGE SCALE GENOMIC DNA]</scope>
    <source>
        <strain evidence="8 11">YIM 90600</strain>
    </source>
</reference>
<feature type="chain" id="PRO_5044540474" evidence="6">
    <location>
        <begin position="36"/>
        <end position="350"/>
    </location>
</feature>
<dbReference type="InterPro" id="IPR038765">
    <property type="entry name" value="Papain-like_cys_pep_sf"/>
</dbReference>
<dbReference type="EMBL" id="CP022752">
    <property type="protein sequence ID" value="ASU79557.1"/>
    <property type="molecule type" value="Genomic_DNA"/>
</dbReference>
<sequence length="350" mass="37919">MRDVASHGLKRSMRGALTATAVATAVTVSSAPAIADPDLPDNRSDAVEQLQELSRKAEKLTEKYKRAKDDHEARLADLEKAEEEAARAEKAVEQAHTKEEQFRGKVDELTRSVYQGSRMNQLSALLSSESPDAFLDRASILDELARDKQNAVSEFSEATQRAEEARKQAEEARKRAAQAEADAKKIQDEIAEKKAAMEDRVAEVEDKLEELTAEQEQAYQGGGETDYEYAGGAGSASGAVQAALSKQGSPYVYGAEGPSQFDCSGLMYWAYAQTGVDLPRSSSAQAQVGQPISASQLRPGDLIFYYSPVSHVSMYVGNGKAVHAPTSGQVVKVVPYDDIAPVNRMRRVVG</sequence>
<feature type="coiled-coil region" evidence="5">
    <location>
        <begin position="43"/>
        <end position="101"/>
    </location>
</feature>
<evidence type="ECO:0000256" key="4">
    <source>
        <dbReference type="ARBA" id="ARBA00022807"/>
    </source>
</evidence>
<dbReference type="PANTHER" id="PTHR47359">
    <property type="entry name" value="PEPTIDOGLYCAN DL-ENDOPEPTIDASE CWLO"/>
    <property type="match status" value="1"/>
</dbReference>
<dbReference type="GO" id="GO:0008234">
    <property type="term" value="F:cysteine-type peptidase activity"/>
    <property type="evidence" value="ECO:0007669"/>
    <property type="project" value="UniProtKB-KW"/>
</dbReference>
<evidence type="ECO:0000313" key="9">
    <source>
        <dbReference type="EMBL" id="KGI81055.1"/>
    </source>
</evidence>
<accession>A0A099D6T2</accession>
<dbReference type="EMBL" id="JPMV01000024">
    <property type="protein sequence ID" value="KGI81055.1"/>
    <property type="molecule type" value="Genomic_DNA"/>
</dbReference>
<reference evidence="9 10" key="1">
    <citation type="journal article" date="2014" name="PLoS ONE">
        <title>Identification and Characterization of a New Erythromycin Biosynthetic Gene Cluster in Actinopolyspora erythraea YIM90600, a Novel Erythronolide-Producing Halophilic Actinomycete Isolated from Salt Field.</title>
        <authorList>
            <person name="Chen D."/>
            <person name="Feng J."/>
            <person name="Huang L."/>
            <person name="Zhang Q."/>
            <person name="Wu J."/>
            <person name="Zhu X."/>
            <person name="Duan Y."/>
            <person name="Xu Z."/>
        </authorList>
    </citation>
    <scope>NUCLEOTIDE SEQUENCE [LARGE SCALE GENOMIC DNA]</scope>
    <source>
        <strain evidence="9 10">YIM90600</strain>
    </source>
</reference>
<dbReference type="KEGG" id="aey:CDG81_16195"/>
<dbReference type="Gene3D" id="6.10.250.3150">
    <property type="match status" value="1"/>
</dbReference>
<evidence type="ECO:0000256" key="1">
    <source>
        <dbReference type="ARBA" id="ARBA00007074"/>
    </source>
</evidence>
<evidence type="ECO:0000256" key="2">
    <source>
        <dbReference type="ARBA" id="ARBA00022670"/>
    </source>
</evidence>
<dbReference type="Proteomes" id="UP000029737">
    <property type="component" value="Unassembled WGS sequence"/>
</dbReference>
<dbReference type="eggNOG" id="COG0791">
    <property type="taxonomic scope" value="Bacteria"/>
</dbReference>
<evidence type="ECO:0000313" key="10">
    <source>
        <dbReference type="Proteomes" id="UP000029737"/>
    </source>
</evidence>
<keyword evidence="3 8" id="KW-0378">Hydrolase</keyword>
<dbReference type="PANTHER" id="PTHR47359:SF3">
    <property type="entry name" value="NLP_P60 DOMAIN-CONTAINING PROTEIN-RELATED"/>
    <property type="match status" value="1"/>
</dbReference>
<gene>
    <name evidence="8" type="ORF">CDG81_16195</name>
    <name evidence="9" type="ORF">IL38_13545</name>
</gene>
<evidence type="ECO:0000256" key="5">
    <source>
        <dbReference type="SAM" id="Coils"/>
    </source>
</evidence>
<evidence type="ECO:0000313" key="11">
    <source>
        <dbReference type="Proteomes" id="UP000215043"/>
    </source>
</evidence>
<feature type="coiled-coil region" evidence="5">
    <location>
        <begin position="141"/>
        <end position="221"/>
    </location>
</feature>
<keyword evidence="10" id="KW-1185">Reference proteome</keyword>
<dbReference type="Pfam" id="PF00877">
    <property type="entry name" value="NLPC_P60"/>
    <property type="match status" value="1"/>
</dbReference>
<dbReference type="InterPro" id="IPR000064">
    <property type="entry name" value="NLP_P60_dom"/>
</dbReference>
<comment type="similarity">
    <text evidence="1">Belongs to the peptidase C40 family.</text>
</comment>
<keyword evidence="4" id="KW-0788">Thiol protease</keyword>
<evidence type="ECO:0000313" key="8">
    <source>
        <dbReference type="EMBL" id="ASU79557.1"/>
    </source>
</evidence>
<dbReference type="SUPFAM" id="SSF54001">
    <property type="entry name" value="Cysteine proteinases"/>
    <property type="match status" value="1"/>
</dbReference>